<dbReference type="RefSeq" id="WP_145285823.1">
    <property type="nucleotide sequence ID" value="NZ_CP036291.1"/>
</dbReference>
<protein>
    <submittedName>
        <fullName evidence="2">Uncharacterized protein</fullName>
    </submittedName>
</protein>
<feature type="signal peptide" evidence="1">
    <location>
        <begin position="1"/>
        <end position="23"/>
    </location>
</feature>
<dbReference type="OrthoDB" id="7339425at2"/>
<sequence length="379" mass="40589" precursor="true">MRRNRLWIAALATTALATSGWGAEPAGSVAQSFEGVLEESDAFMVDWQVAPSSCGVAADCGGCFGGDRCGDAIHCSSRGWGGCCPPNTGLLGCGLLTHDPCSQGCPLPGLLLGCIACPTEPCFDNFISPMTNPVYFEDPRNVTEVRGIFLQHHVPQGAGGGDIQLYAAQVRARLSERLSLIATRDGYAVSSNPLIDDGWADIDLGFKYALFRDEENQRLLSGGFTYSLPVGSTRTLQGLGDGVFNLFLTGGAEVCDCGHYVSAFGGLIPVDGDANSSFNYWSNHLDYQFRRGWYALAEMNLYHWTGSGDGRLGLSGVEGGDLFNLGSADVAGNDIVTAAFGGKYKPNRKTEIGVAWENPVTQRRDVLQNRLTVDLILRF</sequence>
<name>A0A518DD62_9BACT</name>
<dbReference type="KEGG" id="pnd:Pla175_27830"/>
<dbReference type="AlphaFoldDB" id="A0A518DD62"/>
<reference evidence="2 3" key="1">
    <citation type="submission" date="2019-02" db="EMBL/GenBank/DDBJ databases">
        <title>Deep-cultivation of Planctomycetes and their phenomic and genomic characterization uncovers novel biology.</title>
        <authorList>
            <person name="Wiegand S."/>
            <person name="Jogler M."/>
            <person name="Boedeker C."/>
            <person name="Pinto D."/>
            <person name="Vollmers J."/>
            <person name="Rivas-Marin E."/>
            <person name="Kohn T."/>
            <person name="Peeters S.H."/>
            <person name="Heuer A."/>
            <person name="Rast P."/>
            <person name="Oberbeckmann S."/>
            <person name="Bunk B."/>
            <person name="Jeske O."/>
            <person name="Meyerdierks A."/>
            <person name="Storesund J.E."/>
            <person name="Kallscheuer N."/>
            <person name="Luecker S."/>
            <person name="Lage O.M."/>
            <person name="Pohl T."/>
            <person name="Merkel B.J."/>
            <person name="Hornburger P."/>
            <person name="Mueller R.-W."/>
            <person name="Bruemmer F."/>
            <person name="Labrenz M."/>
            <person name="Spormann A.M."/>
            <person name="Op den Camp H."/>
            <person name="Overmann J."/>
            <person name="Amann R."/>
            <person name="Jetten M.S.M."/>
            <person name="Mascher T."/>
            <person name="Medema M.H."/>
            <person name="Devos D.P."/>
            <person name="Kaster A.-K."/>
            <person name="Ovreas L."/>
            <person name="Rohde M."/>
            <person name="Galperin M.Y."/>
            <person name="Jogler C."/>
        </authorList>
    </citation>
    <scope>NUCLEOTIDE SEQUENCE [LARGE SCALE GENOMIC DNA]</scope>
    <source>
        <strain evidence="2 3">Pla175</strain>
    </source>
</reference>
<organism evidence="2 3">
    <name type="scientific">Pirellulimonas nuda</name>
    <dbReference type="NCBI Taxonomy" id="2528009"/>
    <lineage>
        <taxon>Bacteria</taxon>
        <taxon>Pseudomonadati</taxon>
        <taxon>Planctomycetota</taxon>
        <taxon>Planctomycetia</taxon>
        <taxon>Pirellulales</taxon>
        <taxon>Lacipirellulaceae</taxon>
        <taxon>Pirellulimonas</taxon>
    </lineage>
</organism>
<proteinExistence type="predicted"/>
<dbReference type="EMBL" id="CP036291">
    <property type="protein sequence ID" value="QDU89393.1"/>
    <property type="molecule type" value="Genomic_DNA"/>
</dbReference>
<dbReference type="Proteomes" id="UP000317429">
    <property type="component" value="Chromosome"/>
</dbReference>
<keyword evidence="1" id="KW-0732">Signal</keyword>
<accession>A0A518DD62</accession>
<evidence type="ECO:0000313" key="2">
    <source>
        <dbReference type="EMBL" id="QDU89393.1"/>
    </source>
</evidence>
<evidence type="ECO:0000313" key="3">
    <source>
        <dbReference type="Proteomes" id="UP000317429"/>
    </source>
</evidence>
<evidence type="ECO:0000256" key="1">
    <source>
        <dbReference type="SAM" id="SignalP"/>
    </source>
</evidence>
<keyword evidence="3" id="KW-1185">Reference proteome</keyword>
<gene>
    <name evidence="2" type="ORF">Pla175_27830</name>
</gene>
<feature type="chain" id="PRO_5021808112" evidence="1">
    <location>
        <begin position="24"/>
        <end position="379"/>
    </location>
</feature>